<feature type="transmembrane region" description="Helical" evidence="7">
    <location>
        <begin position="147"/>
        <end position="167"/>
    </location>
</feature>
<dbReference type="PANTHER" id="PTHR31592">
    <property type="entry name" value="TRANSMEMBRANE PROTEIN 192"/>
    <property type="match status" value="1"/>
</dbReference>
<dbReference type="RefSeq" id="XP_014473111.1">
    <property type="nucleotide sequence ID" value="XM_014617625.1"/>
</dbReference>
<comment type="similarity">
    <text evidence="2">Belongs to the TMEM192 family.</text>
</comment>
<keyword evidence="8" id="KW-1185">Reference proteome</keyword>
<dbReference type="Proteomes" id="UP000515204">
    <property type="component" value="Unplaced"/>
</dbReference>
<keyword evidence="5 7" id="KW-1133">Transmembrane helix</keyword>
<sequence length="248" mass="29382">MDDEECFQPILTSQEEDNFQPLKTVPVASIPLFLGVSLGITGIVFVSLWPEEQDKCDTYFIYLYLHCIYWLIVMVSDHVLKMRHHKLRINGYLDFYQATYQQIRTPLFITSLWNTCYLLLAVILHHTHKVDYEEYCRASEWLTPLNYIFLLTTVELVIIVPVYINYIKRVMKFNRLRPPADVSREEWLSSFTRDSYAGSSEIGYHPRGSNLEELLEKQADLIRYLRDHNVQLSHRIMLLVSQRRETEP</sequence>
<dbReference type="PANTHER" id="PTHR31592:SF1">
    <property type="entry name" value="TRANSMEMBRANE PROTEIN 192"/>
    <property type="match status" value="1"/>
</dbReference>
<evidence type="ECO:0000256" key="1">
    <source>
        <dbReference type="ARBA" id="ARBA00004141"/>
    </source>
</evidence>
<dbReference type="AlphaFoldDB" id="A0A6P3X420"/>
<protein>
    <recommendedName>
        <fullName evidence="3">Transmembrane protein 192</fullName>
    </recommendedName>
</protein>
<proteinExistence type="inferred from homology"/>
<dbReference type="RefSeq" id="XP_014473110.1">
    <property type="nucleotide sequence ID" value="XM_014617624.1"/>
</dbReference>
<dbReference type="InterPro" id="IPR029399">
    <property type="entry name" value="TMEM192"/>
</dbReference>
<feature type="transmembrane region" description="Helical" evidence="7">
    <location>
        <begin position="107"/>
        <end position="127"/>
    </location>
</feature>
<keyword evidence="6 7" id="KW-0472">Membrane</keyword>
<evidence type="ECO:0000313" key="11">
    <source>
        <dbReference type="RefSeq" id="XP_014473111.1"/>
    </source>
</evidence>
<evidence type="ECO:0000256" key="6">
    <source>
        <dbReference type="ARBA" id="ARBA00023136"/>
    </source>
</evidence>
<evidence type="ECO:0000256" key="5">
    <source>
        <dbReference type="ARBA" id="ARBA00022989"/>
    </source>
</evidence>
<evidence type="ECO:0000313" key="10">
    <source>
        <dbReference type="RefSeq" id="XP_014473110.1"/>
    </source>
</evidence>
<dbReference type="GO" id="GO:0005770">
    <property type="term" value="C:late endosome"/>
    <property type="evidence" value="ECO:0007669"/>
    <property type="project" value="TreeGrafter"/>
</dbReference>
<evidence type="ECO:0000256" key="7">
    <source>
        <dbReference type="SAM" id="Phobius"/>
    </source>
</evidence>
<feature type="transmembrane region" description="Helical" evidence="7">
    <location>
        <begin position="30"/>
        <end position="49"/>
    </location>
</feature>
<evidence type="ECO:0000313" key="9">
    <source>
        <dbReference type="RefSeq" id="XP_014473109.1"/>
    </source>
</evidence>
<keyword evidence="4 7" id="KW-0812">Transmembrane</keyword>
<evidence type="ECO:0000256" key="4">
    <source>
        <dbReference type="ARBA" id="ARBA00022692"/>
    </source>
</evidence>
<evidence type="ECO:0000256" key="2">
    <source>
        <dbReference type="ARBA" id="ARBA00006314"/>
    </source>
</evidence>
<dbReference type="Pfam" id="PF14802">
    <property type="entry name" value="TMEM192"/>
    <property type="match status" value="1"/>
</dbReference>
<evidence type="ECO:0000256" key="3">
    <source>
        <dbReference type="ARBA" id="ARBA00014635"/>
    </source>
</evidence>
<accession>A0A6P3X420</accession>
<reference evidence="9 10" key="1">
    <citation type="submission" date="2025-04" db="UniProtKB">
        <authorList>
            <consortium name="RefSeq"/>
        </authorList>
    </citation>
    <scope>IDENTIFICATION</scope>
</reference>
<evidence type="ECO:0000313" key="8">
    <source>
        <dbReference type="Proteomes" id="UP000515204"/>
    </source>
</evidence>
<dbReference type="RefSeq" id="XP_014473109.1">
    <property type="nucleotide sequence ID" value="XM_014617623.1"/>
</dbReference>
<organism evidence="8 11">
    <name type="scientific">Dinoponera quadriceps</name>
    <name type="common">South American ant</name>
    <dbReference type="NCBI Taxonomy" id="609295"/>
    <lineage>
        <taxon>Eukaryota</taxon>
        <taxon>Metazoa</taxon>
        <taxon>Ecdysozoa</taxon>
        <taxon>Arthropoda</taxon>
        <taxon>Hexapoda</taxon>
        <taxon>Insecta</taxon>
        <taxon>Pterygota</taxon>
        <taxon>Neoptera</taxon>
        <taxon>Endopterygota</taxon>
        <taxon>Hymenoptera</taxon>
        <taxon>Apocrita</taxon>
        <taxon>Aculeata</taxon>
        <taxon>Formicoidea</taxon>
        <taxon>Formicidae</taxon>
        <taxon>Ponerinae</taxon>
        <taxon>Ponerini</taxon>
        <taxon>Dinoponera</taxon>
    </lineage>
</organism>
<comment type="subcellular location">
    <subcellularLocation>
        <location evidence="1">Membrane</location>
        <topology evidence="1">Multi-pass membrane protein</topology>
    </subcellularLocation>
</comment>
<dbReference type="GeneID" id="106743617"/>
<gene>
    <name evidence="9 10 11" type="primary">LOC106743617</name>
</gene>
<dbReference type="GO" id="GO:0005765">
    <property type="term" value="C:lysosomal membrane"/>
    <property type="evidence" value="ECO:0007669"/>
    <property type="project" value="TreeGrafter"/>
</dbReference>
<dbReference type="OrthoDB" id="6277625at2759"/>
<name>A0A6P3X420_DINQU</name>
<feature type="transmembrane region" description="Helical" evidence="7">
    <location>
        <begin position="61"/>
        <end position="80"/>
    </location>
</feature>